<evidence type="ECO:0000256" key="6">
    <source>
        <dbReference type="ARBA" id="ARBA00022660"/>
    </source>
</evidence>
<reference evidence="18" key="1">
    <citation type="journal article" date="2014" name="Mitochondrial DNA">
        <title>Novel gene arrangement in the mitochondrial genome of the Cortes Geoduck clam (Panopea globosa).</title>
        <authorList>
            <person name="Bisbal-Pardo C.I."/>
            <person name="Rio-Portilla M.A."/>
            <person name="Rocha-Olivares A."/>
        </authorList>
    </citation>
    <scope>NUCLEOTIDE SEQUENCE</scope>
</reference>
<dbReference type="PANTHER" id="PTHR43507">
    <property type="entry name" value="NADH-UBIQUINONE OXIDOREDUCTASE CHAIN 4"/>
    <property type="match status" value="1"/>
</dbReference>
<dbReference type="InterPro" id="IPR001750">
    <property type="entry name" value="ND/Mrp_TM"/>
</dbReference>
<evidence type="ECO:0000256" key="8">
    <source>
        <dbReference type="ARBA" id="ARBA00022967"/>
    </source>
</evidence>
<keyword evidence="14 16" id="KW-0472">Membrane</keyword>
<protein>
    <recommendedName>
        <fullName evidence="4 16">NADH-ubiquinone oxidoreductase chain 4</fullName>
        <ecNumber evidence="3 16">7.1.1.2</ecNumber>
    </recommendedName>
</protein>
<feature type="transmembrane region" description="Helical" evidence="16">
    <location>
        <begin position="61"/>
        <end position="81"/>
    </location>
</feature>
<keyword evidence="5 16" id="KW-0813">Transport</keyword>
<evidence type="ECO:0000256" key="10">
    <source>
        <dbReference type="ARBA" id="ARBA00022989"/>
    </source>
</evidence>
<feature type="transmembrane region" description="Helical" evidence="16">
    <location>
        <begin position="37"/>
        <end position="55"/>
    </location>
</feature>
<keyword evidence="11 16" id="KW-0520">NAD</keyword>
<keyword evidence="9 16" id="KW-0249">Electron transport</keyword>
<evidence type="ECO:0000313" key="18">
    <source>
        <dbReference type="EMBL" id="AIU56063.1"/>
    </source>
</evidence>
<accession>A0A0U1XM92</accession>
<evidence type="ECO:0000256" key="13">
    <source>
        <dbReference type="ARBA" id="ARBA00023128"/>
    </source>
</evidence>
<feature type="transmembrane region" description="Helical" evidence="16">
    <location>
        <begin position="199"/>
        <end position="217"/>
    </location>
</feature>
<evidence type="ECO:0000256" key="11">
    <source>
        <dbReference type="ARBA" id="ARBA00023027"/>
    </source>
</evidence>
<dbReference type="GO" id="GO:0015990">
    <property type="term" value="P:electron transport coupled proton transport"/>
    <property type="evidence" value="ECO:0007669"/>
    <property type="project" value="TreeGrafter"/>
</dbReference>
<dbReference type="InterPro" id="IPR003918">
    <property type="entry name" value="NADH_UbQ_OxRdtase"/>
</dbReference>
<evidence type="ECO:0000259" key="17">
    <source>
        <dbReference type="Pfam" id="PF00361"/>
    </source>
</evidence>
<comment type="similarity">
    <text evidence="2 16">Belongs to the complex I subunit 4 family.</text>
</comment>
<dbReference type="EMBL" id="KM580068">
    <property type="protein sequence ID" value="AIU56063.1"/>
    <property type="molecule type" value="Genomic_DNA"/>
</dbReference>
<keyword evidence="7 16" id="KW-0812">Transmembrane</keyword>
<dbReference type="GO" id="GO:0003954">
    <property type="term" value="F:NADH dehydrogenase activity"/>
    <property type="evidence" value="ECO:0007669"/>
    <property type="project" value="TreeGrafter"/>
</dbReference>
<evidence type="ECO:0000256" key="9">
    <source>
        <dbReference type="ARBA" id="ARBA00022982"/>
    </source>
</evidence>
<gene>
    <name evidence="18" type="primary">nad4</name>
</gene>
<feature type="transmembrane region" description="Helical" evidence="16">
    <location>
        <begin position="328"/>
        <end position="351"/>
    </location>
</feature>
<dbReference type="AlphaFoldDB" id="A0A0U1XM92"/>
<feature type="transmembrane region" description="Helical" evidence="16">
    <location>
        <begin position="167"/>
        <end position="187"/>
    </location>
</feature>
<feature type="transmembrane region" description="Helical" evidence="16">
    <location>
        <begin position="224"/>
        <end position="244"/>
    </location>
</feature>
<comment type="function">
    <text evidence="16">Core subunit of the mitochondrial membrane respiratory chain NADH dehydrogenase (Complex I) which catalyzes electron transfer from NADH through the respiratory chain, using ubiquinone as an electron acceptor. Essential for the catalytic activity and assembly of complex I.</text>
</comment>
<keyword evidence="8" id="KW-1278">Translocase</keyword>
<feature type="transmembrane region" description="Helical" evidence="16">
    <location>
        <begin position="93"/>
        <end position="114"/>
    </location>
</feature>
<dbReference type="GO" id="GO:0048039">
    <property type="term" value="F:ubiquinone binding"/>
    <property type="evidence" value="ECO:0007669"/>
    <property type="project" value="TreeGrafter"/>
</dbReference>
<dbReference type="EC" id="7.1.1.2" evidence="3 16"/>
<sequence length="395" mass="43293">MNEDVMMSVMVLMVVSVVCLSLVCSDKDLKVSGWEDSFSLCLMLIMFICVIVFSASGLVSFYVFFEGSLIPTLFLILGWGYQPERLQASYYMMMYTVCASMPLLVIICWVWLSAGSDSMLYLSTGFSGAMGEVVWFLLVLGFLVKLPVFLVHSWLPKAHVEAPVSGSMVLAGILLKLGGYGICRVFWVLGFLKFSMGEVVMSFSFLGGMLCSMMCMVQMDLKALIAYSSIGHMAMALAGFLSFYSLGWGSGVCMMFAHGLCSPMMFSLANYSYSVSGSRSMSLCKGLLKVFPALSLGWCVFCTLNLGFPPSLNFVSECFLVCSVLFHSLWFFVPVVVMCFVTGGYCLYLYTSLNHGSSSVGLFGLNMVSGRFMMSSVISGLILFLGVGFGDYIFV</sequence>
<dbReference type="GO" id="GO:0042773">
    <property type="term" value="P:ATP synthesis coupled electron transport"/>
    <property type="evidence" value="ECO:0007669"/>
    <property type="project" value="InterPro"/>
</dbReference>
<organism evidence="18">
    <name type="scientific">Panopea globosa</name>
    <dbReference type="NCBI Taxonomy" id="1237092"/>
    <lineage>
        <taxon>Eukaryota</taxon>
        <taxon>Metazoa</taxon>
        <taxon>Spiralia</taxon>
        <taxon>Lophotrochozoa</taxon>
        <taxon>Mollusca</taxon>
        <taxon>Bivalvia</taxon>
        <taxon>Autobranchia</taxon>
        <taxon>Heteroconchia</taxon>
        <taxon>Euheterodonta</taxon>
        <taxon>Imparidentia</taxon>
        <taxon>Adapedonta</taxon>
        <taxon>Hiatelloidea</taxon>
        <taxon>Hiatellidae</taxon>
        <taxon>Panopea</taxon>
    </lineage>
</organism>
<dbReference type="PANTHER" id="PTHR43507:SF20">
    <property type="entry name" value="NADH-UBIQUINONE OXIDOREDUCTASE CHAIN 4"/>
    <property type="match status" value="1"/>
</dbReference>
<evidence type="ECO:0000256" key="5">
    <source>
        <dbReference type="ARBA" id="ARBA00022448"/>
    </source>
</evidence>
<dbReference type="Pfam" id="PF00361">
    <property type="entry name" value="Proton_antipo_M"/>
    <property type="match status" value="1"/>
</dbReference>
<feature type="domain" description="NADH:quinone oxidoreductase/Mrp antiporter transmembrane" evidence="17">
    <location>
        <begin position="56"/>
        <end position="338"/>
    </location>
</feature>
<evidence type="ECO:0000256" key="1">
    <source>
        <dbReference type="ARBA" id="ARBA00004225"/>
    </source>
</evidence>
<keyword evidence="6 16" id="KW-0679">Respiratory chain</keyword>
<evidence type="ECO:0000256" key="2">
    <source>
        <dbReference type="ARBA" id="ARBA00009025"/>
    </source>
</evidence>
<evidence type="ECO:0000256" key="16">
    <source>
        <dbReference type="RuleBase" id="RU003297"/>
    </source>
</evidence>
<evidence type="ECO:0000256" key="7">
    <source>
        <dbReference type="ARBA" id="ARBA00022692"/>
    </source>
</evidence>
<evidence type="ECO:0000256" key="4">
    <source>
        <dbReference type="ARBA" id="ARBA00021006"/>
    </source>
</evidence>
<dbReference type="GO" id="GO:0031966">
    <property type="term" value="C:mitochondrial membrane"/>
    <property type="evidence" value="ECO:0007669"/>
    <property type="project" value="UniProtKB-SubCell"/>
</dbReference>
<keyword evidence="13 16" id="KW-0496">Mitochondrion</keyword>
<feature type="transmembrane region" description="Helical" evidence="16">
    <location>
        <begin position="134"/>
        <end position="155"/>
    </location>
</feature>
<keyword evidence="12 16" id="KW-0830">Ubiquinone</keyword>
<evidence type="ECO:0000256" key="3">
    <source>
        <dbReference type="ARBA" id="ARBA00012944"/>
    </source>
</evidence>
<comment type="subcellular location">
    <subcellularLocation>
        <location evidence="1 16">Mitochondrion membrane</location>
        <topology evidence="1 16">Multi-pass membrane protein</topology>
    </subcellularLocation>
</comment>
<dbReference type="PRINTS" id="PR01437">
    <property type="entry name" value="NUOXDRDTASE4"/>
</dbReference>
<feature type="transmembrane region" description="Helical" evidence="16">
    <location>
        <begin position="287"/>
        <end position="308"/>
    </location>
</feature>
<dbReference type="GO" id="GO:0008137">
    <property type="term" value="F:NADH dehydrogenase (ubiquinone) activity"/>
    <property type="evidence" value="ECO:0007669"/>
    <property type="project" value="UniProtKB-UniRule"/>
</dbReference>
<feature type="transmembrane region" description="Helical" evidence="16">
    <location>
        <begin position="6"/>
        <end position="25"/>
    </location>
</feature>
<evidence type="ECO:0000256" key="15">
    <source>
        <dbReference type="ARBA" id="ARBA00049551"/>
    </source>
</evidence>
<feature type="transmembrane region" description="Helical" evidence="16">
    <location>
        <begin position="372"/>
        <end position="394"/>
    </location>
</feature>
<evidence type="ECO:0000256" key="12">
    <source>
        <dbReference type="ARBA" id="ARBA00023075"/>
    </source>
</evidence>
<proteinExistence type="inferred from homology"/>
<keyword evidence="10 16" id="KW-1133">Transmembrane helix</keyword>
<evidence type="ECO:0000256" key="14">
    <source>
        <dbReference type="ARBA" id="ARBA00023136"/>
    </source>
</evidence>
<name>A0A0U1XM92_9BIVA</name>
<geneLocation type="mitochondrion" evidence="18"/>
<comment type="catalytic activity">
    <reaction evidence="15 16">
        <text>a ubiquinone + NADH + 5 H(+)(in) = a ubiquinol + NAD(+) + 4 H(+)(out)</text>
        <dbReference type="Rhea" id="RHEA:29091"/>
        <dbReference type="Rhea" id="RHEA-COMP:9565"/>
        <dbReference type="Rhea" id="RHEA-COMP:9566"/>
        <dbReference type="ChEBI" id="CHEBI:15378"/>
        <dbReference type="ChEBI" id="CHEBI:16389"/>
        <dbReference type="ChEBI" id="CHEBI:17976"/>
        <dbReference type="ChEBI" id="CHEBI:57540"/>
        <dbReference type="ChEBI" id="CHEBI:57945"/>
        <dbReference type="EC" id="7.1.1.2"/>
    </reaction>
</comment>
<feature type="transmembrane region" description="Helical" evidence="16">
    <location>
        <begin position="256"/>
        <end position="275"/>
    </location>
</feature>